<dbReference type="KEGG" id="csc:Csac_0120"/>
<gene>
    <name evidence="1" type="ordered locus">Csac_0120</name>
</gene>
<accession>A4XFT8</accession>
<dbReference type="EMBL" id="CP000679">
    <property type="protein sequence ID" value="ABP65773.2"/>
    <property type="molecule type" value="Genomic_DNA"/>
</dbReference>
<dbReference type="AlphaFoldDB" id="A4XFT8"/>
<proteinExistence type="predicted"/>
<evidence type="ECO:0000313" key="2">
    <source>
        <dbReference type="Proteomes" id="UP000000256"/>
    </source>
</evidence>
<dbReference type="HOGENOM" id="CLU_1369977_0_0_9"/>
<sequence>MIAFVQVQPGKKKMIVENGLSIENDYNKKIGLWGINVKCISGFLSPEPIFGDFVAVRVDTESSYIANYDLWTAFQLTKNEELNKMYVNSIVNFKRYRFGEYRIPEVLILSSIKKEDVLDISEIKELSDRILSKNDQIYISCLIERITQNPNIAKYIVLNYFDQLSSSNREITKKVVEKGDSKLYIFIQEDRYAWTVEI</sequence>
<name>A4XFT8_CALS8</name>
<keyword evidence="2" id="KW-1185">Reference proteome</keyword>
<protein>
    <submittedName>
        <fullName evidence="1">Uncharacterized protein</fullName>
    </submittedName>
</protein>
<dbReference type="OrthoDB" id="1739034at2"/>
<organism evidence="1 2">
    <name type="scientific">Caldicellulosiruptor saccharolyticus (strain ATCC 43494 / DSM 8903 / Tp8T 6331)</name>
    <dbReference type="NCBI Taxonomy" id="351627"/>
    <lineage>
        <taxon>Bacteria</taxon>
        <taxon>Bacillati</taxon>
        <taxon>Bacillota</taxon>
        <taxon>Bacillota incertae sedis</taxon>
        <taxon>Caldicellulosiruptorales</taxon>
        <taxon>Caldicellulosiruptoraceae</taxon>
        <taxon>Caldicellulosiruptor</taxon>
    </lineage>
</organism>
<reference evidence="1 2" key="1">
    <citation type="journal article" date="2008" name="Appl. Environ. Microbiol.">
        <title>Hydrogenomics of the extremely thermophilic bacterium Caldicellulosiruptor saccharolyticus.</title>
        <authorList>
            <person name="van de Werken H.J."/>
            <person name="Verhaart M.R."/>
            <person name="VanFossen A.L."/>
            <person name="Willquist K."/>
            <person name="Lewis D.L."/>
            <person name="Nichols J.D."/>
            <person name="Goorissen H.P."/>
            <person name="Mongodin E.F."/>
            <person name="Nelson K.E."/>
            <person name="van Niel E.W."/>
            <person name="Stams A.J."/>
            <person name="Ward D.E."/>
            <person name="de Vos W.M."/>
            <person name="van der Oost J."/>
            <person name="Kelly R.M."/>
            <person name="Kengen S.W."/>
        </authorList>
    </citation>
    <scope>NUCLEOTIDE SEQUENCE [LARGE SCALE GENOMIC DNA]</scope>
    <source>
        <strain evidence="2">ATCC 43494 / DSM 8903 / Tp8T 6331</strain>
    </source>
</reference>
<dbReference type="Proteomes" id="UP000000256">
    <property type="component" value="Chromosome"/>
</dbReference>
<dbReference type="STRING" id="351627.Csac_0120"/>
<evidence type="ECO:0000313" key="1">
    <source>
        <dbReference type="EMBL" id="ABP65773.2"/>
    </source>
</evidence>
<dbReference type="RefSeq" id="WP_011915735.1">
    <property type="nucleotide sequence ID" value="NC_009437.1"/>
</dbReference>